<proteinExistence type="predicted"/>
<sequence>MKKIISLLSVGVVLITLSACHQKPIKSVVTSVIKSEKQKVSSLELLPLSEHPRTGRNEIELIGRKWYADSENILTRNELASLSFVRNYKGNEFLQILPNKQGQNKIYNALRNKDNYILMILDGRAISLSELNSQKVLPFYVGDSNATIKVAEDITQKTLSGK</sequence>
<evidence type="ECO:0000313" key="1">
    <source>
        <dbReference type="EMBL" id="SUI47008.1"/>
    </source>
</evidence>
<reference evidence="1 2" key="1">
    <citation type="submission" date="2018-06" db="EMBL/GenBank/DDBJ databases">
        <authorList>
            <consortium name="Pathogen Informatics"/>
            <person name="Doyle S."/>
        </authorList>
    </citation>
    <scope>NUCLEOTIDE SEQUENCE [LARGE SCALE GENOMIC DNA]</scope>
    <source>
        <strain evidence="1 2">NCTC12420</strain>
    </source>
</reference>
<gene>
    <name evidence="1" type="ORF">NCTC12420_05077</name>
</gene>
<dbReference type="Proteomes" id="UP000254220">
    <property type="component" value="Unassembled WGS sequence"/>
</dbReference>
<organism evidence="1 2">
    <name type="scientific">Salmonella enterica subsp. indica</name>
    <dbReference type="NCBI Taxonomy" id="59207"/>
    <lineage>
        <taxon>Bacteria</taxon>
        <taxon>Pseudomonadati</taxon>
        <taxon>Pseudomonadota</taxon>
        <taxon>Gammaproteobacteria</taxon>
        <taxon>Enterobacterales</taxon>
        <taxon>Enterobacteriaceae</taxon>
        <taxon>Salmonella</taxon>
    </lineage>
</organism>
<dbReference type="RefSeq" id="WP_232081523.1">
    <property type="nucleotide sequence ID" value="NZ_DADWZK010000015.1"/>
</dbReference>
<dbReference type="AlphaFoldDB" id="A0A379YLX9"/>
<accession>A0A379YLX9</accession>
<evidence type="ECO:0008006" key="3">
    <source>
        <dbReference type="Google" id="ProtNLM"/>
    </source>
</evidence>
<evidence type="ECO:0000313" key="2">
    <source>
        <dbReference type="Proteomes" id="UP000254220"/>
    </source>
</evidence>
<protein>
    <recommendedName>
        <fullName evidence="3">Lipoprotein</fullName>
    </recommendedName>
</protein>
<name>A0A379YLX9_SALER</name>
<dbReference type="PROSITE" id="PS51257">
    <property type="entry name" value="PROKAR_LIPOPROTEIN"/>
    <property type="match status" value="1"/>
</dbReference>
<dbReference type="EMBL" id="UGYB01000004">
    <property type="protein sequence ID" value="SUI47008.1"/>
    <property type="molecule type" value="Genomic_DNA"/>
</dbReference>